<keyword evidence="4 7" id="KW-0418">Kinase</keyword>
<protein>
    <submittedName>
        <fullName evidence="7">2-keto-3-deoxygluconate kinase</fullName>
    </submittedName>
</protein>
<comment type="similarity">
    <text evidence="1">Belongs to the carbohydrate kinase PfkB family.</text>
</comment>
<keyword evidence="3" id="KW-0547">Nucleotide-binding</keyword>
<evidence type="ECO:0000259" key="6">
    <source>
        <dbReference type="Pfam" id="PF00294"/>
    </source>
</evidence>
<dbReference type="SUPFAM" id="SSF53613">
    <property type="entry name" value="Ribokinase-like"/>
    <property type="match status" value="1"/>
</dbReference>
<organism evidence="7 8">
    <name type="scientific">Bacillus atrophaeus (strain 1942)</name>
    <dbReference type="NCBI Taxonomy" id="720555"/>
    <lineage>
        <taxon>Bacteria</taxon>
        <taxon>Bacillati</taxon>
        <taxon>Bacillota</taxon>
        <taxon>Bacilli</taxon>
        <taxon>Bacillales</taxon>
        <taxon>Bacillaceae</taxon>
        <taxon>Bacillus</taxon>
    </lineage>
</organism>
<evidence type="ECO:0000256" key="2">
    <source>
        <dbReference type="ARBA" id="ARBA00022679"/>
    </source>
</evidence>
<dbReference type="InterPro" id="IPR002173">
    <property type="entry name" value="Carboh/pur_kinase_PfkB_CS"/>
</dbReference>
<dbReference type="PANTHER" id="PTHR43085">
    <property type="entry name" value="HEXOKINASE FAMILY MEMBER"/>
    <property type="match status" value="1"/>
</dbReference>
<keyword evidence="2" id="KW-0808">Transferase</keyword>
<keyword evidence="8" id="KW-1185">Reference proteome</keyword>
<proteinExistence type="inferred from homology"/>
<keyword evidence="5" id="KW-0067">ATP-binding</keyword>
<feature type="domain" description="Carbohydrate kinase PfkB" evidence="6">
    <location>
        <begin position="4"/>
        <end position="303"/>
    </location>
</feature>
<evidence type="ECO:0000256" key="1">
    <source>
        <dbReference type="ARBA" id="ARBA00010688"/>
    </source>
</evidence>
<dbReference type="Gene3D" id="3.40.1190.20">
    <property type="match status" value="1"/>
</dbReference>
<dbReference type="EMBL" id="CP002207">
    <property type="protein sequence ID" value="ADP32715.1"/>
    <property type="molecule type" value="Genomic_DNA"/>
</dbReference>
<sequence length="324" mass="35016">MKLDVVTFGESMAMLYANEYGGLHKASTFSKALAGAESNVACGLSRLGCLTGWVSKVGDDQLGTFILQELEKEGVDISRVIRAKDGSPTGLLLKSKVEEGDPEVTYYRKHSAASTLAPADYPSDYFRMAKHLHVTGIPPVLSKNMREFAYLAMKDMKQAGKTVSFDPNLRLSLWPDRATMAHSINELAELADWFLPGITEGELLTGEKTPEGIADFYLKKGVSFIAIKLGKDGAYFKTKHEDGYIEGYHVENVIDTVGAGDGFAVGVISGVLDGLSFQGAVQRGNAIGALQVQAPGDMDGLPTREKLASFLSRSKVIHQKKGEC</sequence>
<dbReference type="Proteomes" id="UP000006867">
    <property type="component" value="Chromosome"/>
</dbReference>
<dbReference type="Pfam" id="PF00294">
    <property type="entry name" value="PfkB"/>
    <property type="match status" value="1"/>
</dbReference>
<dbReference type="PROSITE" id="PS00584">
    <property type="entry name" value="PFKB_KINASES_2"/>
    <property type="match status" value="1"/>
</dbReference>
<evidence type="ECO:0000256" key="3">
    <source>
        <dbReference type="ARBA" id="ARBA00022741"/>
    </source>
</evidence>
<evidence type="ECO:0000313" key="7">
    <source>
        <dbReference type="EMBL" id="ADP32715.1"/>
    </source>
</evidence>
<evidence type="ECO:0000256" key="4">
    <source>
        <dbReference type="ARBA" id="ARBA00022777"/>
    </source>
</evidence>
<dbReference type="InterPro" id="IPR050306">
    <property type="entry name" value="PfkB_Carbo_kinase"/>
</dbReference>
<evidence type="ECO:0000256" key="5">
    <source>
        <dbReference type="ARBA" id="ARBA00022840"/>
    </source>
</evidence>
<accession>A0ABM5LYB1</accession>
<evidence type="ECO:0000313" key="8">
    <source>
        <dbReference type="Proteomes" id="UP000006867"/>
    </source>
</evidence>
<dbReference type="CDD" id="cd01166">
    <property type="entry name" value="KdgK"/>
    <property type="match status" value="1"/>
</dbReference>
<dbReference type="InterPro" id="IPR029056">
    <property type="entry name" value="Ribokinase-like"/>
</dbReference>
<name>A0ABM5LYB1_BACA1</name>
<dbReference type="RefSeq" id="WP_003325672.1">
    <property type="nucleotide sequence ID" value="NC_014639.1"/>
</dbReference>
<dbReference type="GO" id="GO:0016301">
    <property type="term" value="F:kinase activity"/>
    <property type="evidence" value="ECO:0007669"/>
    <property type="project" value="UniProtKB-KW"/>
</dbReference>
<dbReference type="InterPro" id="IPR011611">
    <property type="entry name" value="PfkB_dom"/>
</dbReference>
<reference evidence="7 8" key="1">
    <citation type="journal article" date="2011" name="Front. Microbiol.">
        <title>Genomic signatures of strain selection and enhancement in Bacillus atrophaeus var. globigii, a historical biowarfare simulant.</title>
        <authorList>
            <person name="Gibbons H.S."/>
            <person name="Broomall S.M."/>
            <person name="McNew L.A."/>
            <person name="Daligault H."/>
            <person name="Chapman C."/>
            <person name="Bruce D."/>
            <person name="Karavis M."/>
            <person name="Krepps M."/>
            <person name="McGregor P.A."/>
            <person name="Hong C."/>
            <person name="Park K.H."/>
            <person name="Akmal A."/>
            <person name="Feldman A."/>
            <person name="Lin J.S."/>
            <person name="Chang W.E."/>
            <person name="Higgs B.W."/>
            <person name="Demirev P."/>
            <person name="Lindquist J."/>
            <person name="Liem A."/>
            <person name="Fochler E."/>
            <person name="Read T.D."/>
            <person name="Tapia R."/>
            <person name="Johnson S."/>
            <person name="Bishop-Lilly K.A."/>
            <person name="Detter C."/>
            <person name="Han C."/>
            <person name="Sozhamannan S."/>
            <person name="Rosenzweig C.N."/>
            <person name="Skowronski E.W."/>
        </authorList>
    </citation>
    <scope>NUCLEOTIDE SEQUENCE [LARGE SCALE GENOMIC DNA]</scope>
    <source>
        <strain evidence="7 8">1942</strain>
    </source>
</reference>
<gene>
    <name evidence="7" type="ordered locus">BATR1942_08910</name>
</gene>
<dbReference type="PANTHER" id="PTHR43085:SF1">
    <property type="entry name" value="PSEUDOURIDINE KINASE-RELATED"/>
    <property type="match status" value="1"/>
</dbReference>